<dbReference type="STRING" id="883114.HMPREF9709_01536"/>
<evidence type="ECO:0000313" key="6">
    <source>
        <dbReference type="Proteomes" id="UP000004191"/>
    </source>
</evidence>
<dbReference type="SUPFAM" id="SSF52540">
    <property type="entry name" value="P-loop containing nucleoside triphosphate hydrolases"/>
    <property type="match status" value="1"/>
</dbReference>
<dbReference type="Pfam" id="PF13638">
    <property type="entry name" value="PIN_4"/>
    <property type="match status" value="1"/>
</dbReference>
<gene>
    <name evidence="5" type="ORF">HMPREF9709_01536</name>
</gene>
<sequence>MKKNYILDTNVLIQDEEAIYRFEDNNVYIPAAVTDELNYLKEDYRNKERAASARAANRVIRNVLNECMANYDGEDSENGIVYHKENGGSIHFIESYSKEYMDTLATRDPFDSEIILTAVYVRDLDEDIPTILVTNDNGMANRAIARFKLQVEEYKNQMVKASYKGRRELKDVPGDALLQLLEGNSVPLDELGITDASENEYFSLIGDNGRFCLAKASKGLMESINMSEIKISGIRPVNNAQRFAFDALLSCCPLAIIQGPAGTGKTLLALAAGMEFLKEGKVRQLLLLRPNVMLDDNDAALPGNEQEKIDPLMRPYWDNLKRILMAQGYEYHKVNNKLISLISEEKIRVESFSYIRGRNISDTYIICDESQNLLRKHAVGILTRPGENSKLVMIGDPSEDQIDNPYVNQYTNGLVYAMNLMKDSEYCCQTSFLECESKRSALVKDVVFRIQNEHLHGLNGKRN</sequence>
<dbReference type="Gene3D" id="3.40.50.300">
    <property type="entry name" value="P-loop containing nucleotide triphosphate hydrolases"/>
    <property type="match status" value="1"/>
</dbReference>
<dbReference type="InterPro" id="IPR051451">
    <property type="entry name" value="PhoH2-like"/>
</dbReference>
<keyword evidence="2" id="KW-0067">ATP-binding</keyword>
<dbReference type="Gene3D" id="3.40.50.1010">
    <property type="entry name" value="5'-nuclease"/>
    <property type="match status" value="1"/>
</dbReference>
<dbReference type="AlphaFoldDB" id="H3NQC5"/>
<dbReference type="PATRIC" id="fig|883114.3.peg.1533"/>
<dbReference type="GO" id="GO:0005524">
    <property type="term" value="F:ATP binding"/>
    <property type="evidence" value="ECO:0007669"/>
    <property type="project" value="UniProtKB-KW"/>
</dbReference>
<accession>H3NQC5</accession>
<dbReference type="InterPro" id="IPR002716">
    <property type="entry name" value="PIN_dom"/>
</dbReference>
<comment type="caution">
    <text evidence="5">The sequence shown here is derived from an EMBL/GenBank/DDBJ whole genome shotgun (WGS) entry which is preliminary data.</text>
</comment>
<dbReference type="CDD" id="cd09883">
    <property type="entry name" value="PIN_VapC_PhoHL-ATPase"/>
    <property type="match status" value="1"/>
</dbReference>
<organism evidence="5 6">
    <name type="scientific">Helcococcus kunzii ATCC 51366</name>
    <dbReference type="NCBI Taxonomy" id="883114"/>
    <lineage>
        <taxon>Bacteria</taxon>
        <taxon>Bacillati</taxon>
        <taxon>Bacillota</taxon>
        <taxon>Tissierellia</taxon>
        <taxon>Tissierellales</taxon>
        <taxon>Peptoniphilaceae</taxon>
        <taxon>Helcococcus</taxon>
    </lineage>
</organism>
<keyword evidence="6" id="KW-1185">Reference proteome</keyword>
<dbReference type="PANTHER" id="PTHR30473">
    <property type="entry name" value="PROTEIN PHOH"/>
    <property type="match status" value="1"/>
</dbReference>
<evidence type="ECO:0000256" key="1">
    <source>
        <dbReference type="ARBA" id="ARBA00022741"/>
    </source>
</evidence>
<keyword evidence="1" id="KW-0547">Nucleotide-binding</keyword>
<dbReference type="InterPro" id="IPR027417">
    <property type="entry name" value="P-loop_NTPase"/>
</dbReference>
<dbReference type="GeneID" id="96999484"/>
<evidence type="ECO:0000259" key="4">
    <source>
        <dbReference type="SMART" id="SM00670"/>
    </source>
</evidence>
<name>H3NQC5_9FIRM</name>
<dbReference type="eggNOG" id="COG1875">
    <property type="taxonomic scope" value="Bacteria"/>
</dbReference>
<dbReference type="GO" id="GO:0005829">
    <property type="term" value="C:cytosol"/>
    <property type="evidence" value="ECO:0007669"/>
    <property type="project" value="TreeGrafter"/>
</dbReference>
<dbReference type="RefSeq" id="WP_005399051.1">
    <property type="nucleotide sequence ID" value="NZ_JH601088.1"/>
</dbReference>
<dbReference type="SUPFAM" id="SSF88723">
    <property type="entry name" value="PIN domain-like"/>
    <property type="match status" value="1"/>
</dbReference>
<reference evidence="5 6" key="1">
    <citation type="submission" date="2012-01" db="EMBL/GenBank/DDBJ databases">
        <title>The Genome Sequence of Helcococcus kunzii ATCC 51366.</title>
        <authorList>
            <consortium name="The Broad Institute Genome Sequencing Platform"/>
            <person name="Earl A."/>
            <person name="Ward D."/>
            <person name="Feldgarden M."/>
            <person name="Gevers D."/>
            <person name="Huys G."/>
            <person name="Young S.K."/>
            <person name="Zeng Q."/>
            <person name="Gargeya S."/>
            <person name="Fitzgerald M."/>
            <person name="Haas B."/>
            <person name="Abouelleil A."/>
            <person name="Alvarado L."/>
            <person name="Arachchi H.M."/>
            <person name="Berlin A."/>
            <person name="Chapman S.B."/>
            <person name="Gearin G."/>
            <person name="Goldberg J."/>
            <person name="Griggs A."/>
            <person name="Gujja S."/>
            <person name="Hansen M."/>
            <person name="Heiman D."/>
            <person name="Howarth C."/>
            <person name="Larimer J."/>
            <person name="Lui A."/>
            <person name="MacDonald P.J.P."/>
            <person name="McCowen C."/>
            <person name="Montmayeur A."/>
            <person name="Murphy C."/>
            <person name="Neiman D."/>
            <person name="Pearson M."/>
            <person name="Priest M."/>
            <person name="Roberts A."/>
            <person name="Saif S."/>
            <person name="Shea T."/>
            <person name="Sisk P."/>
            <person name="Stolte C."/>
            <person name="Sykes S."/>
            <person name="Wortman J."/>
            <person name="Nusbaum C."/>
            <person name="Birren B."/>
        </authorList>
    </citation>
    <scope>NUCLEOTIDE SEQUENCE [LARGE SCALE GENOMIC DNA]</scope>
    <source>
        <strain evidence="5 6">ATCC 51366</strain>
    </source>
</reference>
<dbReference type="PANTHER" id="PTHR30473:SF2">
    <property type="entry name" value="PIN DOMAIN-CONTAINING PROTEIN"/>
    <property type="match status" value="1"/>
</dbReference>
<evidence type="ECO:0000313" key="5">
    <source>
        <dbReference type="EMBL" id="EHR32605.1"/>
    </source>
</evidence>
<proteinExistence type="inferred from homology"/>
<dbReference type="Pfam" id="PF02562">
    <property type="entry name" value="PhoH"/>
    <property type="match status" value="1"/>
</dbReference>
<dbReference type="InterPro" id="IPR029060">
    <property type="entry name" value="PIN-like_dom_sf"/>
</dbReference>
<comment type="similarity">
    <text evidence="3">In the N-terminal section; belongs to the PINc/VapC protein family.</text>
</comment>
<dbReference type="Proteomes" id="UP000004191">
    <property type="component" value="Unassembled WGS sequence"/>
</dbReference>
<evidence type="ECO:0000256" key="3">
    <source>
        <dbReference type="ARBA" id="ARBA00046345"/>
    </source>
</evidence>
<dbReference type="OrthoDB" id="9773137at2"/>
<feature type="domain" description="PIN" evidence="4">
    <location>
        <begin position="3"/>
        <end position="141"/>
    </location>
</feature>
<dbReference type="InterPro" id="IPR003714">
    <property type="entry name" value="PhoH"/>
</dbReference>
<evidence type="ECO:0000256" key="2">
    <source>
        <dbReference type="ARBA" id="ARBA00022840"/>
    </source>
</evidence>
<protein>
    <recommendedName>
        <fullName evidence="4">PIN domain-containing protein</fullName>
    </recommendedName>
</protein>
<dbReference type="EMBL" id="AGEI01000028">
    <property type="protein sequence ID" value="EHR32605.1"/>
    <property type="molecule type" value="Genomic_DNA"/>
</dbReference>
<dbReference type="SMART" id="SM00670">
    <property type="entry name" value="PINc"/>
    <property type="match status" value="1"/>
</dbReference>
<dbReference type="HOGENOM" id="CLU_022283_2_1_9"/>